<gene>
    <name evidence="5" type="ORF">AS156_04970</name>
</gene>
<dbReference type="InterPro" id="IPR050204">
    <property type="entry name" value="AraC_XylS_family_regulators"/>
</dbReference>
<feature type="domain" description="HTH araC/xylS-type" evidence="4">
    <location>
        <begin position="214"/>
        <end position="315"/>
    </location>
</feature>
<evidence type="ECO:0000256" key="2">
    <source>
        <dbReference type="ARBA" id="ARBA00023125"/>
    </source>
</evidence>
<dbReference type="PROSITE" id="PS01124">
    <property type="entry name" value="HTH_ARAC_FAMILY_2"/>
    <property type="match status" value="1"/>
</dbReference>
<keyword evidence="6" id="KW-1185">Reference proteome</keyword>
<comment type="caution">
    <text evidence="5">The sequence shown here is derived from an EMBL/GenBank/DDBJ whole genome shotgun (WGS) entry which is preliminary data.</text>
</comment>
<evidence type="ECO:0000256" key="3">
    <source>
        <dbReference type="ARBA" id="ARBA00023163"/>
    </source>
</evidence>
<keyword evidence="1" id="KW-0805">Transcription regulation</keyword>
<dbReference type="EMBL" id="LNCU01000056">
    <property type="protein sequence ID" value="KWV56054.1"/>
    <property type="molecule type" value="Genomic_DNA"/>
</dbReference>
<dbReference type="Proteomes" id="UP000057737">
    <property type="component" value="Unassembled WGS sequence"/>
</dbReference>
<evidence type="ECO:0000256" key="1">
    <source>
        <dbReference type="ARBA" id="ARBA00023015"/>
    </source>
</evidence>
<reference evidence="5 6" key="1">
    <citation type="submission" date="2015-11" db="EMBL/GenBank/DDBJ databases">
        <title>Draft Genome Sequence of the Strain BR 10303 (Bradyrhizobium sp.) isolated from nodules of Centrolobium paraense.</title>
        <authorList>
            <person name="Zelli J.E."/>
            <person name="Simoes-Araujo J.L."/>
            <person name="Barauna A.C."/>
            <person name="Silva K."/>
        </authorList>
    </citation>
    <scope>NUCLEOTIDE SEQUENCE [LARGE SCALE GENOMIC DNA]</scope>
    <source>
        <strain evidence="5 6">BR 10303</strain>
    </source>
</reference>
<dbReference type="GO" id="GO:0043565">
    <property type="term" value="F:sequence-specific DNA binding"/>
    <property type="evidence" value="ECO:0007669"/>
    <property type="project" value="InterPro"/>
</dbReference>
<dbReference type="Gene3D" id="1.10.10.60">
    <property type="entry name" value="Homeodomain-like"/>
    <property type="match status" value="1"/>
</dbReference>
<evidence type="ECO:0000313" key="6">
    <source>
        <dbReference type="Proteomes" id="UP000057737"/>
    </source>
</evidence>
<protein>
    <submittedName>
        <fullName evidence="5">AraC family transcriptional regulator</fullName>
    </submittedName>
</protein>
<dbReference type="SUPFAM" id="SSF46689">
    <property type="entry name" value="Homeodomain-like"/>
    <property type="match status" value="1"/>
</dbReference>
<dbReference type="PANTHER" id="PTHR46796:SF12">
    <property type="entry name" value="HTH-TYPE DNA-BINDING TRANSCRIPTIONAL ACTIVATOR EUTR"/>
    <property type="match status" value="1"/>
</dbReference>
<dbReference type="Pfam" id="PF12833">
    <property type="entry name" value="HTH_18"/>
    <property type="match status" value="1"/>
</dbReference>
<keyword evidence="3" id="KW-0804">Transcription</keyword>
<sequence length="317" mass="34874">MGEHLSVSTGELDGFEGLHHAVKGSHVDVMQLERGKLRGTLSHVGIGDFSLSIGTFNVGVRTQRIATDDKLIIGMLLGARSRVTHWAFDMQPADVLVIPPAVEHDGVFQSASAYAAIRFDLAEVPAIFGGEPRLSDAETWQEKNHFRANDAIGMTAADRLPQIVSYLAQHPGALSDSSAEFWKRTIIDCVTATVVTSLPPDDFGHLPSAMKLVRDVEDYLHAAGTRPVHVSEICAMLRLSRRSLHRAFHEVFGMGPVTFLRHKRLCAIHSILRESRPGDTTVTEVALQQGFGELGRFSQYYRLLFGEYPSQTLGYAV</sequence>
<name>A0A109JWA0_9BRAD</name>
<organism evidence="5 6">
    <name type="scientific">Bradyrhizobium macuxiense</name>
    <dbReference type="NCBI Taxonomy" id="1755647"/>
    <lineage>
        <taxon>Bacteria</taxon>
        <taxon>Pseudomonadati</taxon>
        <taxon>Pseudomonadota</taxon>
        <taxon>Alphaproteobacteria</taxon>
        <taxon>Hyphomicrobiales</taxon>
        <taxon>Nitrobacteraceae</taxon>
        <taxon>Bradyrhizobium</taxon>
    </lineage>
</organism>
<accession>A0A109JWA0</accession>
<dbReference type="PANTHER" id="PTHR46796">
    <property type="entry name" value="HTH-TYPE TRANSCRIPTIONAL ACTIVATOR RHAS-RELATED"/>
    <property type="match status" value="1"/>
</dbReference>
<dbReference type="RefSeq" id="WP_066506920.1">
    <property type="nucleotide sequence ID" value="NZ_LNCU01000056.1"/>
</dbReference>
<dbReference type="GO" id="GO:0003700">
    <property type="term" value="F:DNA-binding transcription factor activity"/>
    <property type="evidence" value="ECO:0007669"/>
    <property type="project" value="InterPro"/>
</dbReference>
<proteinExistence type="predicted"/>
<keyword evidence="2" id="KW-0238">DNA-binding</keyword>
<evidence type="ECO:0000259" key="4">
    <source>
        <dbReference type="PROSITE" id="PS01124"/>
    </source>
</evidence>
<dbReference type="AlphaFoldDB" id="A0A109JWA0"/>
<dbReference type="OrthoDB" id="7285481at2"/>
<evidence type="ECO:0000313" key="5">
    <source>
        <dbReference type="EMBL" id="KWV56054.1"/>
    </source>
</evidence>
<dbReference type="SMART" id="SM00342">
    <property type="entry name" value="HTH_ARAC"/>
    <property type="match status" value="1"/>
</dbReference>
<dbReference type="InterPro" id="IPR018060">
    <property type="entry name" value="HTH_AraC"/>
</dbReference>
<dbReference type="InterPro" id="IPR009057">
    <property type="entry name" value="Homeodomain-like_sf"/>
</dbReference>